<protein>
    <submittedName>
        <fullName evidence="1">Uncharacterized protein</fullName>
    </submittedName>
</protein>
<organism evidence="1">
    <name type="scientific">marine sediment metagenome</name>
    <dbReference type="NCBI Taxonomy" id="412755"/>
    <lineage>
        <taxon>unclassified sequences</taxon>
        <taxon>metagenomes</taxon>
        <taxon>ecological metagenomes</taxon>
    </lineage>
</organism>
<evidence type="ECO:0000313" key="1">
    <source>
        <dbReference type="EMBL" id="GAF94952.1"/>
    </source>
</evidence>
<feature type="non-terminal residue" evidence="1">
    <location>
        <position position="1"/>
    </location>
</feature>
<sequence length="83" mass="9152">RDEPFVDVVSKLAADVVTALNRTTAAPKVSDAVDHNLGGTVTEFIFNNCDYEIGTGQKPWCGALLSFTIRYQTDPFDMFSYEA</sequence>
<proteinExistence type="predicted"/>
<gene>
    <name evidence="1" type="ORF">S01H1_32030</name>
</gene>
<dbReference type="AlphaFoldDB" id="X0U3K3"/>
<dbReference type="EMBL" id="BARS01019805">
    <property type="protein sequence ID" value="GAF94952.1"/>
    <property type="molecule type" value="Genomic_DNA"/>
</dbReference>
<reference evidence="1" key="1">
    <citation type="journal article" date="2014" name="Front. Microbiol.">
        <title>High frequency of phylogenetically diverse reductive dehalogenase-homologous genes in deep subseafloor sedimentary metagenomes.</title>
        <authorList>
            <person name="Kawai M."/>
            <person name="Futagami T."/>
            <person name="Toyoda A."/>
            <person name="Takaki Y."/>
            <person name="Nishi S."/>
            <person name="Hori S."/>
            <person name="Arai W."/>
            <person name="Tsubouchi T."/>
            <person name="Morono Y."/>
            <person name="Uchiyama I."/>
            <person name="Ito T."/>
            <person name="Fujiyama A."/>
            <person name="Inagaki F."/>
            <person name="Takami H."/>
        </authorList>
    </citation>
    <scope>NUCLEOTIDE SEQUENCE</scope>
    <source>
        <strain evidence="1">Expedition CK06-06</strain>
    </source>
</reference>
<comment type="caution">
    <text evidence="1">The sequence shown here is derived from an EMBL/GenBank/DDBJ whole genome shotgun (WGS) entry which is preliminary data.</text>
</comment>
<accession>X0U3K3</accession>
<name>X0U3K3_9ZZZZ</name>